<feature type="compositionally biased region" description="Low complexity" evidence="4">
    <location>
        <begin position="482"/>
        <end position="492"/>
    </location>
</feature>
<keyword evidence="7" id="KW-1185">Reference proteome</keyword>
<evidence type="ECO:0000256" key="3">
    <source>
        <dbReference type="ARBA" id="ARBA00022795"/>
    </source>
</evidence>
<dbReference type="InterPro" id="IPR052563">
    <property type="entry name" value="FliK"/>
</dbReference>
<dbReference type="InterPro" id="IPR001635">
    <property type="entry name" value="Flag_hook_Flik"/>
</dbReference>
<evidence type="ECO:0000259" key="5">
    <source>
        <dbReference type="Pfam" id="PF02120"/>
    </source>
</evidence>
<feature type="compositionally biased region" description="Basic and acidic residues" evidence="4">
    <location>
        <begin position="128"/>
        <end position="139"/>
    </location>
</feature>
<dbReference type="PRINTS" id="PR01007">
    <property type="entry name" value="FLGHOOKFLIK"/>
</dbReference>
<feature type="region of interest" description="Disordered" evidence="4">
    <location>
        <begin position="1"/>
        <end position="139"/>
    </location>
</feature>
<protein>
    <submittedName>
        <fullName evidence="6">Flagellar hook-length control protein FliK</fullName>
    </submittedName>
</protein>
<dbReference type="CDD" id="cd17470">
    <property type="entry name" value="T3SS_Flik_C"/>
    <property type="match status" value="1"/>
</dbReference>
<feature type="region of interest" description="Disordered" evidence="4">
    <location>
        <begin position="585"/>
        <end position="609"/>
    </location>
</feature>
<feature type="compositionally biased region" description="Polar residues" evidence="4">
    <location>
        <begin position="9"/>
        <end position="27"/>
    </location>
</feature>
<evidence type="ECO:0000256" key="1">
    <source>
        <dbReference type="ARBA" id="ARBA00003944"/>
    </source>
</evidence>
<sequence>MQAHLDNFITPSSRNNSSYSLGETRSSPLKARNDGFADALDKASKQQSTSSRDLSTNSSSEANTDESFHIQTKKVDEGEVQDNGSQSELNTEENHDVNTNKDSERADADSHDGGNELPKKNSTYVKEPVNDENGRFRSSDVKEPYDLNFIESLQTAPISMVQAVPTSIINEGLTDQMSVIGVENEGSQASLDLNEDALSSSDLAAETDAAGFDLLLDGMVDNSNASADNTVVDHVDSLAVSQEISGDILPISAHDTSEVLSESSKMESLDERLKQVSQIIDVDSDLTAGGLLNEDKSDILVSTSTPLESVVFDTNDAEEVHPINLNWVLGEMKKQASEPMNLAQVQSATKESVLQGDKLINPLLMQKTSLEKTTEINVSVDYEQLTDPDVPLLMPNVKSETKSTFQLSPDFKLPPEFKLISADGPLSADDAFILESVDSDIMKNSSLFDDQVESLTTLTDSKLFTSPSTAMNSSVLSVTTQSNQSTSQPSLTMTVPPNDPNWPQEMQDKVKWIMREGVQTAEIHLDPPELGSLSVKVSLDSDGASVTFSAATPQARDLLESQMQRLRELLAQQGVDLNKVDVNVSQGQHQDSEHHNFQGKGNVIASDDDDVEEVKTSYVNASGVDYYA</sequence>
<dbReference type="InterPro" id="IPR038610">
    <property type="entry name" value="FliK-like_C_sf"/>
</dbReference>
<dbReference type="Gene3D" id="3.30.750.140">
    <property type="match status" value="1"/>
</dbReference>
<keyword evidence="6" id="KW-0969">Cilium</keyword>
<feature type="compositionally biased region" description="Low complexity" evidence="4">
    <location>
        <begin position="48"/>
        <end position="60"/>
    </location>
</feature>
<dbReference type="PANTHER" id="PTHR37533:SF2">
    <property type="entry name" value="FLAGELLAR HOOK-LENGTH CONTROL PROTEIN"/>
    <property type="match status" value="1"/>
</dbReference>
<evidence type="ECO:0000313" key="6">
    <source>
        <dbReference type="EMBL" id="MCZ2723296.1"/>
    </source>
</evidence>
<dbReference type="EMBL" id="JAPUBN010000020">
    <property type="protein sequence ID" value="MCZ2723296.1"/>
    <property type="molecule type" value="Genomic_DNA"/>
</dbReference>
<keyword evidence="6" id="KW-0966">Cell projection</keyword>
<comment type="similarity">
    <text evidence="2">Belongs to the FliK family.</text>
</comment>
<evidence type="ECO:0000256" key="2">
    <source>
        <dbReference type="ARBA" id="ARBA00009149"/>
    </source>
</evidence>
<name>A0ABT4JYK1_9GAMM</name>
<dbReference type="RefSeq" id="WP_269127383.1">
    <property type="nucleotide sequence ID" value="NZ_JAPUBN010000020.1"/>
</dbReference>
<keyword evidence="6" id="KW-0282">Flagellum</keyword>
<organism evidence="6 7">
    <name type="scientific">Marinomonas phaeophyticola</name>
    <dbReference type="NCBI Taxonomy" id="3004091"/>
    <lineage>
        <taxon>Bacteria</taxon>
        <taxon>Pseudomonadati</taxon>
        <taxon>Pseudomonadota</taxon>
        <taxon>Gammaproteobacteria</taxon>
        <taxon>Oceanospirillales</taxon>
        <taxon>Oceanospirillaceae</taxon>
        <taxon>Marinomonas</taxon>
    </lineage>
</organism>
<keyword evidence="3" id="KW-1005">Bacterial flagellum biogenesis</keyword>
<evidence type="ECO:0000313" key="7">
    <source>
        <dbReference type="Proteomes" id="UP001149719"/>
    </source>
</evidence>
<feature type="region of interest" description="Disordered" evidence="4">
    <location>
        <begin position="482"/>
        <end position="502"/>
    </location>
</feature>
<dbReference type="PANTHER" id="PTHR37533">
    <property type="entry name" value="FLAGELLAR HOOK-LENGTH CONTROL PROTEIN"/>
    <property type="match status" value="1"/>
</dbReference>
<accession>A0ABT4JYK1</accession>
<reference evidence="6" key="1">
    <citation type="submission" date="2022-12" db="EMBL/GenBank/DDBJ databases">
        <title>Marinomonas 15G1-11 sp. nov, isolated from marine algae.</title>
        <authorList>
            <person name="Butt M."/>
            <person name="Choi D.G."/>
            <person name="Kim J.M."/>
            <person name="Lee J.K."/>
            <person name="Baek J.H."/>
            <person name="Jeon C.O."/>
        </authorList>
    </citation>
    <scope>NUCLEOTIDE SEQUENCE</scope>
    <source>
        <strain evidence="6">15G1-11</strain>
    </source>
</reference>
<gene>
    <name evidence="6" type="ORF">O1D97_17215</name>
</gene>
<dbReference type="Proteomes" id="UP001149719">
    <property type="component" value="Unassembled WGS sequence"/>
</dbReference>
<comment type="caution">
    <text evidence="6">The sequence shown here is derived from an EMBL/GenBank/DDBJ whole genome shotgun (WGS) entry which is preliminary data.</text>
</comment>
<feature type="compositionally biased region" description="Basic and acidic residues" evidence="4">
    <location>
        <begin position="31"/>
        <end position="44"/>
    </location>
</feature>
<evidence type="ECO:0000256" key="4">
    <source>
        <dbReference type="SAM" id="MobiDB-lite"/>
    </source>
</evidence>
<dbReference type="InterPro" id="IPR021136">
    <property type="entry name" value="Flagellar_hook_control-like_C"/>
</dbReference>
<proteinExistence type="inferred from homology"/>
<feature type="domain" description="Flagellar hook-length control protein-like C-terminal" evidence="5">
    <location>
        <begin position="508"/>
        <end position="590"/>
    </location>
</feature>
<comment type="function">
    <text evidence="1">Controls the length of the flagellar hook.</text>
</comment>
<feature type="compositionally biased region" description="Basic and acidic residues" evidence="4">
    <location>
        <begin position="92"/>
        <end position="119"/>
    </location>
</feature>
<dbReference type="Pfam" id="PF02120">
    <property type="entry name" value="Flg_hook"/>
    <property type="match status" value="1"/>
</dbReference>